<dbReference type="Pfam" id="PF02732">
    <property type="entry name" value="ERCC4"/>
    <property type="match status" value="1"/>
</dbReference>
<name>A9KQ31_LACP7</name>
<accession>A9KQ31</accession>
<evidence type="ECO:0000259" key="1">
    <source>
        <dbReference type="Pfam" id="PF02732"/>
    </source>
</evidence>
<feature type="domain" description="ERCC4" evidence="1">
    <location>
        <begin position="5"/>
        <end position="152"/>
    </location>
</feature>
<dbReference type="eggNOG" id="ENOG5030IF5">
    <property type="taxonomic scope" value="Bacteria"/>
</dbReference>
<dbReference type="Proteomes" id="UP000000370">
    <property type="component" value="Chromosome"/>
</dbReference>
<dbReference type="AlphaFoldDB" id="A9KQ31"/>
<evidence type="ECO:0000313" key="3">
    <source>
        <dbReference type="Proteomes" id="UP000000370"/>
    </source>
</evidence>
<dbReference type="GO" id="GO:0006259">
    <property type="term" value="P:DNA metabolic process"/>
    <property type="evidence" value="ECO:0007669"/>
    <property type="project" value="UniProtKB-ARBA"/>
</dbReference>
<dbReference type="InterPro" id="IPR006166">
    <property type="entry name" value="ERCC4_domain"/>
</dbReference>
<sequence>MTIQVDSREKARAIKKILETFDSSGVKYYISKLWTGDYMSLDNPRLIVDRKQNISEICNNVTQDHTRFRNELIRAQEHGIKLVILCEHGNGIYSLQDLVFWENPRAKKRIKIDGKWTDVEVKAMKGEVLYKILNTLQDKYGCEFLFCDKKDTGKRILEILGERNDS</sequence>
<dbReference type="KEGG" id="cpy:Cphy_2986"/>
<dbReference type="RefSeq" id="WP_012200994.1">
    <property type="nucleotide sequence ID" value="NC_010001.1"/>
</dbReference>
<reference evidence="3" key="1">
    <citation type="submission" date="2007-11" db="EMBL/GenBank/DDBJ databases">
        <title>Complete genome sequence of Clostridium phytofermentans ISDg.</title>
        <authorList>
            <person name="Leschine S.B."/>
            <person name="Warnick T.A."/>
            <person name="Blanchard J.L."/>
            <person name="Schnell D.J."/>
            <person name="Petit E.L."/>
            <person name="LaTouf W.G."/>
            <person name="Copeland A."/>
            <person name="Lucas S."/>
            <person name="Lapidus A."/>
            <person name="Barry K."/>
            <person name="Glavina del Rio T."/>
            <person name="Dalin E."/>
            <person name="Tice H."/>
            <person name="Pitluck S."/>
            <person name="Kiss H."/>
            <person name="Brettin T."/>
            <person name="Bruce D."/>
            <person name="Detter J.C."/>
            <person name="Han C."/>
            <person name="Kuske C."/>
            <person name="Schmutz J."/>
            <person name="Larimer F."/>
            <person name="Land M."/>
            <person name="Hauser L."/>
            <person name="Kyrpides N."/>
            <person name="Kim E.A."/>
            <person name="Richardson P."/>
        </authorList>
    </citation>
    <scope>NUCLEOTIDE SEQUENCE [LARGE SCALE GENOMIC DNA]</scope>
    <source>
        <strain evidence="3">ATCC 700394 / DSM 18823 / ISDg</strain>
    </source>
</reference>
<dbReference type="OrthoDB" id="2046108at2"/>
<dbReference type="GO" id="GO:0004518">
    <property type="term" value="F:nuclease activity"/>
    <property type="evidence" value="ECO:0007669"/>
    <property type="project" value="InterPro"/>
</dbReference>
<dbReference type="SUPFAM" id="SSF52980">
    <property type="entry name" value="Restriction endonuclease-like"/>
    <property type="match status" value="1"/>
</dbReference>
<dbReference type="InterPro" id="IPR011335">
    <property type="entry name" value="Restrct_endonuc-II-like"/>
</dbReference>
<keyword evidence="3" id="KW-1185">Reference proteome</keyword>
<protein>
    <recommendedName>
        <fullName evidence="1">ERCC4 domain-containing protein</fullName>
    </recommendedName>
</protein>
<dbReference type="STRING" id="357809.Cphy_2986"/>
<evidence type="ECO:0000313" key="2">
    <source>
        <dbReference type="EMBL" id="ABX43343.1"/>
    </source>
</evidence>
<dbReference type="EMBL" id="CP000885">
    <property type="protein sequence ID" value="ABX43343.1"/>
    <property type="molecule type" value="Genomic_DNA"/>
</dbReference>
<dbReference type="Gene3D" id="3.40.50.10130">
    <property type="match status" value="1"/>
</dbReference>
<dbReference type="HOGENOM" id="CLU_1545653_0_0_9"/>
<dbReference type="GO" id="GO:0003677">
    <property type="term" value="F:DNA binding"/>
    <property type="evidence" value="ECO:0007669"/>
    <property type="project" value="InterPro"/>
</dbReference>
<proteinExistence type="predicted"/>
<gene>
    <name evidence="2" type="ordered locus">Cphy_2986</name>
</gene>
<organism evidence="2 3">
    <name type="scientific">Lachnoclostridium phytofermentans (strain ATCC 700394 / DSM 18823 / ISDg)</name>
    <name type="common">Clostridium phytofermentans</name>
    <dbReference type="NCBI Taxonomy" id="357809"/>
    <lineage>
        <taxon>Bacteria</taxon>
        <taxon>Bacillati</taxon>
        <taxon>Bacillota</taxon>
        <taxon>Clostridia</taxon>
        <taxon>Lachnospirales</taxon>
        <taxon>Lachnospiraceae</taxon>
    </lineage>
</organism>